<gene>
    <name evidence="5" type="ORF">IPN02_03285</name>
</gene>
<dbReference type="GO" id="GO:0016887">
    <property type="term" value="F:ATP hydrolysis activity"/>
    <property type="evidence" value="ECO:0007669"/>
    <property type="project" value="InterPro"/>
</dbReference>
<reference evidence="5 6" key="1">
    <citation type="submission" date="2020-10" db="EMBL/GenBank/DDBJ databases">
        <title>Connecting structure to function with the recovery of over 1000 high-quality activated sludge metagenome-assembled genomes encoding full-length rRNA genes using long-read sequencing.</title>
        <authorList>
            <person name="Singleton C.M."/>
            <person name="Petriglieri F."/>
            <person name="Kristensen J.M."/>
            <person name="Kirkegaard R.H."/>
            <person name="Michaelsen T.Y."/>
            <person name="Andersen M.H."/>
            <person name="Karst S.M."/>
            <person name="Dueholm M.S."/>
            <person name="Nielsen P.H."/>
            <person name="Albertsen M."/>
        </authorList>
    </citation>
    <scope>NUCLEOTIDE SEQUENCE [LARGE SCALE GENOMIC DNA]</scope>
    <source>
        <strain evidence="5">Lyne_18-Q3-R50-59_MAXAC.006</strain>
    </source>
</reference>
<feature type="domain" description="ABC transporter" evidence="4">
    <location>
        <begin position="4"/>
        <end position="233"/>
    </location>
</feature>
<dbReference type="PANTHER" id="PTHR45772">
    <property type="entry name" value="CONSERVED COMPONENT OF ABC TRANSPORTER FOR NATURAL AMINO ACIDS-RELATED"/>
    <property type="match status" value="1"/>
</dbReference>
<sequence length="239" mass="25429">MSLLEARNISVRFGGNLAVSEVDLDVDAGQIVGLIGPNGAGKTTTFNALTGMLTPTSGSVSLDGRNMTGWPTFRRAQHGLARTFQRLEVFTSLTVRENIQMAAELRSRDTAEQVDEILELVGLTEIANDSASAISTGMARLLEVGRALATQPKVLLLDEPASGQDESETERFGEFLLELAADGLAILMVEHDVPLVMRVCGQIVVLDFGQVIARGTPEEIQADEAVLDAYLGSATGEVG</sequence>
<evidence type="ECO:0000259" key="4">
    <source>
        <dbReference type="PROSITE" id="PS50893"/>
    </source>
</evidence>
<evidence type="ECO:0000313" key="5">
    <source>
        <dbReference type="EMBL" id="MBK9295896.1"/>
    </source>
</evidence>
<dbReference type="SMART" id="SM00382">
    <property type="entry name" value="AAA"/>
    <property type="match status" value="1"/>
</dbReference>
<dbReference type="AlphaFoldDB" id="A0A936NB87"/>
<dbReference type="EMBL" id="JADJZA010000001">
    <property type="protein sequence ID" value="MBK9295896.1"/>
    <property type="molecule type" value="Genomic_DNA"/>
</dbReference>
<dbReference type="Pfam" id="PF12399">
    <property type="entry name" value="BCA_ABC_TP_C"/>
    <property type="match status" value="1"/>
</dbReference>
<dbReference type="GO" id="GO:0005886">
    <property type="term" value="C:plasma membrane"/>
    <property type="evidence" value="ECO:0007669"/>
    <property type="project" value="TreeGrafter"/>
</dbReference>
<keyword evidence="3 5" id="KW-0067">ATP-binding</keyword>
<evidence type="ECO:0000256" key="2">
    <source>
        <dbReference type="ARBA" id="ARBA00022741"/>
    </source>
</evidence>
<dbReference type="Proteomes" id="UP000727993">
    <property type="component" value="Unassembled WGS sequence"/>
</dbReference>
<dbReference type="InterPro" id="IPR003439">
    <property type="entry name" value="ABC_transporter-like_ATP-bd"/>
</dbReference>
<comment type="caution">
    <text evidence="5">The sequence shown here is derived from an EMBL/GenBank/DDBJ whole genome shotgun (WGS) entry which is preliminary data.</text>
</comment>
<name>A0A936NB87_9ACTN</name>
<dbReference type="PROSITE" id="PS50893">
    <property type="entry name" value="ABC_TRANSPORTER_2"/>
    <property type="match status" value="1"/>
</dbReference>
<keyword evidence="2" id="KW-0547">Nucleotide-binding</keyword>
<dbReference type="InterPro" id="IPR003593">
    <property type="entry name" value="AAA+_ATPase"/>
</dbReference>
<dbReference type="InterPro" id="IPR032823">
    <property type="entry name" value="BCA_ABC_TP_C"/>
</dbReference>
<dbReference type="InterPro" id="IPR027417">
    <property type="entry name" value="P-loop_NTPase"/>
</dbReference>
<evidence type="ECO:0000313" key="6">
    <source>
        <dbReference type="Proteomes" id="UP000727993"/>
    </source>
</evidence>
<proteinExistence type="predicted"/>
<dbReference type="Gene3D" id="3.40.50.300">
    <property type="entry name" value="P-loop containing nucleotide triphosphate hydrolases"/>
    <property type="match status" value="1"/>
</dbReference>
<evidence type="ECO:0000256" key="3">
    <source>
        <dbReference type="ARBA" id="ARBA00022840"/>
    </source>
</evidence>
<dbReference type="PANTHER" id="PTHR45772:SF4">
    <property type="entry name" value="ABC TRANSPORTER ATP-BINDING PROTEIN"/>
    <property type="match status" value="1"/>
</dbReference>
<keyword evidence="1" id="KW-0813">Transport</keyword>
<dbReference type="SUPFAM" id="SSF52540">
    <property type="entry name" value="P-loop containing nucleoside triphosphate hydrolases"/>
    <property type="match status" value="1"/>
</dbReference>
<evidence type="ECO:0000256" key="1">
    <source>
        <dbReference type="ARBA" id="ARBA00022448"/>
    </source>
</evidence>
<dbReference type="GO" id="GO:0005524">
    <property type="term" value="F:ATP binding"/>
    <property type="evidence" value="ECO:0007669"/>
    <property type="project" value="UniProtKB-KW"/>
</dbReference>
<organism evidence="5 6">
    <name type="scientific">Candidatus Neomicrothrix subdominans</name>
    <dbReference type="NCBI Taxonomy" id="2954438"/>
    <lineage>
        <taxon>Bacteria</taxon>
        <taxon>Bacillati</taxon>
        <taxon>Actinomycetota</taxon>
        <taxon>Acidimicrobiia</taxon>
        <taxon>Acidimicrobiales</taxon>
        <taxon>Microthrixaceae</taxon>
        <taxon>Candidatus Neomicrothrix</taxon>
    </lineage>
</organism>
<dbReference type="CDD" id="cd03219">
    <property type="entry name" value="ABC_Mj1267_LivG_branched"/>
    <property type="match status" value="1"/>
</dbReference>
<accession>A0A936NB87</accession>
<dbReference type="InterPro" id="IPR051120">
    <property type="entry name" value="ABC_AA/LPS_Transport"/>
</dbReference>
<protein>
    <submittedName>
        <fullName evidence="5">ABC transporter ATP-binding protein</fullName>
    </submittedName>
</protein>
<dbReference type="Pfam" id="PF00005">
    <property type="entry name" value="ABC_tran"/>
    <property type="match status" value="1"/>
</dbReference>